<dbReference type="AlphaFoldDB" id="A0A951P6W5"/>
<protein>
    <submittedName>
        <fullName evidence="1">DUF2358 domain-containing protein</fullName>
    </submittedName>
</protein>
<proteinExistence type="predicted"/>
<organism evidence="1 2">
    <name type="scientific">Pegethrix bostrychoides GSE-TBD4-15B</name>
    <dbReference type="NCBI Taxonomy" id="2839662"/>
    <lineage>
        <taxon>Bacteria</taxon>
        <taxon>Bacillati</taxon>
        <taxon>Cyanobacteriota</taxon>
        <taxon>Cyanophyceae</taxon>
        <taxon>Oculatellales</taxon>
        <taxon>Oculatellaceae</taxon>
        <taxon>Pegethrix</taxon>
    </lineage>
</organism>
<reference evidence="1" key="1">
    <citation type="submission" date="2021-05" db="EMBL/GenBank/DDBJ databases">
        <authorList>
            <person name="Pietrasiak N."/>
            <person name="Ward R."/>
            <person name="Stajich J.E."/>
            <person name="Kurbessoian T."/>
        </authorList>
    </citation>
    <scope>NUCLEOTIDE SEQUENCE</scope>
    <source>
        <strain evidence="1">GSE-TBD4-15B</strain>
    </source>
</reference>
<name>A0A951P6W5_9CYAN</name>
<dbReference type="EMBL" id="JAHHHV010000002">
    <property type="protein sequence ID" value="MBW4463879.1"/>
    <property type="molecule type" value="Genomic_DNA"/>
</dbReference>
<dbReference type="Pfam" id="PF10184">
    <property type="entry name" value="DUF2358"/>
    <property type="match status" value="1"/>
</dbReference>
<dbReference type="PANTHER" id="PTHR34123">
    <property type="entry name" value="OS04G0578200 PROTEIN"/>
    <property type="match status" value="1"/>
</dbReference>
<accession>A0A951P6W5</accession>
<dbReference type="PANTHER" id="PTHR34123:SF1">
    <property type="entry name" value="OS04G0578200 PROTEIN"/>
    <property type="match status" value="1"/>
</dbReference>
<dbReference type="InterPro" id="IPR018790">
    <property type="entry name" value="DUF2358"/>
</dbReference>
<reference evidence="1" key="2">
    <citation type="journal article" date="2022" name="Microbiol. Resour. Announc.">
        <title>Metagenome Sequencing to Explore Phylogenomics of Terrestrial Cyanobacteria.</title>
        <authorList>
            <person name="Ward R.D."/>
            <person name="Stajich J.E."/>
            <person name="Johansen J.R."/>
            <person name="Huntemann M."/>
            <person name="Clum A."/>
            <person name="Foster B."/>
            <person name="Foster B."/>
            <person name="Roux S."/>
            <person name="Palaniappan K."/>
            <person name="Varghese N."/>
            <person name="Mukherjee S."/>
            <person name="Reddy T.B.K."/>
            <person name="Daum C."/>
            <person name="Copeland A."/>
            <person name="Chen I.A."/>
            <person name="Ivanova N.N."/>
            <person name="Kyrpides N.C."/>
            <person name="Shapiro N."/>
            <person name="Eloe-Fadrosh E.A."/>
            <person name="Pietrasiak N."/>
        </authorList>
    </citation>
    <scope>NUCLEOTIDE SEQUENCE</scope>
    <source>
        <strain evidence="1">GSE-TBD4-15B</strain>
    </source>
</reference>
<dbReference type="Proteomes" id="UP000707356">
    <property type="component" value="Unassembled WGS sequence"/>
</dbReference>
<gene>
    <name evidence="1" type="ORF">KME07_00355</name>
</gene>
<evidence type="ECO:0000313" key="2">
    <source>
        <dbReference type="Proteomes" id="UP000707356"/>
    </source>
</evidence>
<dbReference type="Gene3D" id="3.10.450.50">
    <property type="match status" value="1"/>
</dbReference>
<dbReference type="InterPro" id="IPR032710">
    <property type="entry name" value="NTF2-like_dom_sf"/>
</dbReference>
<sequence length="147" mass="17398">MAESTSPQPVPQSVSPSGDILAILTADYHNFPRNQTYELYAENVYFRDPVTEFRGRERYRQMIQMIERLFSDPQLDLHQISRSGSQIRSDWTLHWTTPLPWKPRIQISGWSELEVNAAGQITAHRDYWHCSRWQVLQQHFWSRVAKP</sequence>
<dbReference type="SUPFAM" id="SSF54427">
    <property type="entry name" value="NTF2-like"/>
    <property type="match status" value="1"/>
</dbReference>
<evidence type="ECO:0000313" key="1">
    <source>
        <dbReference type="EMBL" id="MBW4463879.1"/>
    </source>
</evidence>
<comment type="caution">
    <text evidence="1">The sequence shown here is derived from an EMBL/GenBank/DDBJ whole genome shotgun (WGS) entry which is preliminary data.</text>
</comment>